<dbReference type="InterPro" id="IPR027417">
    <property type="entry name" value="P-loop_NTPase"/>
</dbReference>
<name>A0A2G9YAU7_9BACT</name>
<dbReference type="InterPro" id="IPR001482">
    <property type="entry name" value="T2SS/T4SS_dom"/>
</dbReference>
<dbReference type="Gene3D" id="3.40.50.300">
    <property type="entry name" value="P-loop containing nucleotide triphosphate hydrolases"/>
    <property type="match status" value="1"/>
</dbReference>
<dbReference type="Pfam" id="PF00437">
    <property type="entry name" value="T2SSE"/>
    <property type="match status" value="1"/>
</dbReference>
<dbReference type="AlphaFoldDB" id="A0A2G9YAU7"/>
<feature type="domain" description="Bacterial type II secretion system protein E" evidence="2">
    <location>
        <begin position="32"/>
        <end position="46"/>
    </location>
</feature>
<dbReference type="PROSITE" id="PS00662">
    <property type="entry name" value="T2SP_E"/>
    <property type="match status" value="1"/>
</dbReference>
<dbReference type="GO" id="GO:0016887">
    <property type="term" value="F:ATP hydrolysis activity"/>
    <property type="evidence" value="ECO:0007669"/>
    <property type="project" value="InterPro"/>
</dbReference>
<dbReference type="Proteomes" id="UP000230392">
    <property type="component" value="Unassembled WGS sequence"/>
</dbReference>
<organism evidence="3 4">
    <name type="scientific">bacterium (Candidatus Ratteibacteria) CG23_combo_of_CG06-09_8_20_14_all_48_7</name>
    <dbReference type="NCBI Taxonomy" id="2014292"/>
    <lineage>
        <taxon>Bacteria</taxon>
        <taxon>Candidatus Ratteibacteria</taxon>
    </lineage>
</organism>
<dbReference type="EMBL" id="PCRF01000140">
    <property type="protein sequence ID" value="PIP16330.1"/>
    <property type="molecule type" value="Genomic_DNA"/>
</dbReference>
<proteinExistence type="inferred from homology"/>
<dbReference type="PANTHER" id="PTHR30486">
    <property type="entry name" value="TWITCHING MOTILITY PROTEIN PILT"/>
    <property type="match status" value="1"/>
</dbReference>
<accession>A0A2G9YAU7</accession>
<evidence type="ECO:0000313" key="4">
    <source>
        <dbReference type="Proteomes" id="UP000230392"/>
    </source>
</evidence>
<protein>
    <recommendedName>
        <fullName evidence="2">Bacterial type II secretion system protein E domain-containing protein</fullName>
    </recommendedName>
</protein>
<comment type="caution">
    <text evidence="3">The sequence shown here is derived from an EMBL/GenBank/DDBJ whole genome shotgun (WGS) entry which is preliminary data.</text>
</comment>
<sequence length="202" mass="22649">MEYLFSDKKSVINQREVGVDTNSFHSALKYVMREDPDIIVIGEMRDTETFEAALTASETGHLVLSTVHALDTISIITRILDFFPSNLHEQIRKQLAYHIKASICQKLLPRSDRIGLIPAVEVMVATPTIIKLIQEDRILKIPAGMRAEKTLGMQTFNDALIKLLNDKKLTEAVAFAASPNPDALRMNLQGIFLDEDTRIIGM</sequence>
<dbReference type="PANTHER" id="PTHR30486:SF16">
    <property type="entry name" value="TWITCHING MOTILITY PROTEIN PILT"/>
    <property type="match status" value="1"/>
</dbReference>
<evidence type="ECO:0000256" key="1">
    <source>
        <dbReference type="ARBA" id="ARBA00006611"/>
    </source>
</evidence>
<dbReference type="SUPFAM" id="SSF52540">
    <property type="entry name" value="P-loop containing nucleoside triphosphate hydrolases"/>
    <property type="match status" value="1"/>
</dbReference>
<comment type="similarity">
    <text evidence="1">Belongs to the GSP E family.</text>
</comment>
<dbReference type="InterPro" id="IPR050921">
    <property type="entry name" value="T4SS_GSP_E_ATPase"/>
</dbReference>
<reference evidence="3 4" key="1">
    <citation type="submission" date="2017-09" db="EMBL/GenBank/DDBJ databases">
        <title>Depth-based differentiation of microbial function through sediment-hosted aquifers and enrichment of novel symbionts in the deep terrestrial subsurface.</title>
        <authorList>
            <person name="Probst A.J."/>
            <person name="Ladd B."/>
            <person name="Jarett J.K."/>
            <person name="Geller-Mcgrath D.E."/>
            <person name="Sieber C.M."/>
            <person name="Emerson J.B."/>
            <person name="Anantharaman K."/>
            <person name="Thomas B.C."/>
            <person name="Malmstrom R."/>
            <person name="Stieglmeier M."/>
            <person name="Klingl A."/>
            <person name="Woyke T."/>
            <person name="Ryan C.M."/>
            <person name="Banfield J.F."/>
        </authorList>
    </citation>
    <scope>NUCLEOTIDE SEQUENCE [LARGE SCALE GENOMIC DNA]</scope>
    <source>
        <strain evidence="3">CG23_combo_of_CG06-09_8_20_14_all_48_7</strain>
    </source>
</reference>
<evidence type="ECO:0000313" key="3">
    <source>
        <dbReference type="EMBL" id="PIP16330.1"/>
    </source>
</evidence>
<evidence type="ECO:0000259" key="2">
    <source>
        <dbReference type="PROSITE" id="PS00662"/>
    </source>
</evidence>
<gene>
    <name evidence="3" type="ORF">COX46_02885</name>
</gene>